<comment type="caution">
    <text evidence="2">The sequence shown here is derived from an EMBL/GenBank/DDBJ whole genome shotgun (WGS) entry which is preliminary data.</text>
</comment>
<dbReference type="InterPro" id="IPR054189">
    <property type="entry name" value="DUF6894"/>
</dbReference>
<accession>A0ABY1QIB3</accession>
<evidence type="ECO:0000313" key="2">
    <source>
        <dbReference type="EMBL" id="SMP72259.1"/>
    </source>
</evidence>
<organism evidence="2 3">
    <name type="scientific">Novosphingobium panipatense</name>
    <dbReference type="NCBI Taxonomy" id="428991"/>
    <lineage>
        <taxon>Bacteria</taxon>
        <taxon>Pseudomonadati</taxon>
        <taxon>Pseudomonadota</taxon>
        <taxon>Alphaproteobacteria</taxon>
        <taxon>Sphingomonadales</taxon>
        <taxon>Sphingomonadaceae</taxon>
        <taxon>Novosphingobium</taxon>
    </lineage>
</organism>
<feature type="domain" description="DUF6894" evidence="1">
    <location>
        <begin position="4"/>
        <end position="71"/>
    </location>
</feature>
<protein>
    <recommendedName>
        <fullName evidence="1">DUF6894 domain-containing protein</fullName>
    </recommendedName>
</protein>
<reference evidence="2 3" key="1">
    <citation type="submission" date="2017-05" db="EMBL/GenBank/DDBJ databases">
        <authorList>
            <person name="Varghese N."/>
            <person name="Submissions S."/>
        </authorList>
    </citation>
    <scope>NUCLEOTIDE SEQUENCE [LARGE SCALE GENOMIC DNA]</scope>
    <source>
        <strain evidence="2 3">SM16</strain>
    </source>
</reference>
<keyword evidence="3" id="KW-1185">Reference proteome</keyword>
<dbReference type="EMBL" id="FXUI01000006">
    <property type="protein sequence ID" value="SMP72259.1"/>
    <property type="molecule type" value="Genomic_DNA"/>
</dbReference>
<gene>
    <name evidence="2" type="ORF">SAMN06296065_106172</name>
</gene>
<dbReference type="Pfam" id="PF21834">
    <property type="entry name" value="DUF6894"/>
    <property type="match status" value="1"/>
</dbReference>
<name>A0ABY1QIB3_9SPHN</name>
<proteinExistence type="predicted"/>
<evidence type="ECO:0000313" key="3">
    <source>
        <dbReference type="Proteomes" id="UP001157910"/>
    </source>
</evidence>
<dbReference type="RefSeq" id="WP_283406381.1">
    <property type="nucleotide sequence ID" value="NZ_FXUI01000006.1"/>
</dbReference>
<sequence>MPTYYFDIYNGEAAPDLTGTELGNVQEARVMAVRFLGQVLLEKADVIERNSCWRVEVSREDRQLLFSVTLAVEDRPVS</sequence>
<dbReference type="Proteomes" id="UP001157910">
    <property type="component" value="Unassembled WGS sequence"/>
</dbReference>
<evidence type="ECO:0000259" key="1">
    <source>
        <dbReference type="Pfam" id="PF21834"/>
    </source>
</evidence>